<reference evidence="4 5" key="1">
    <citation type="submission" date="2021-11" db="EMBL/GenBank/DDBJ databases">
        <title>Draft genome sequence of Actinomycetospora sp. SF1 isolated from the rhizosphere soil.</title>
        <authorList>
            <person name="Duangmal K."/>
            <person name="Chantavorakit T."/>
        </authorList>
    </citation>
    <scope>NUCLEOTIDE SEQUENCE [LARGE SCALE GENOMIC DNA]</scope>
    <source>
        <strain evidence="4 5">TBRC 5722</strain>
    </source>
</reference>
<keyword evidence="5" id="KW-1185">Reference proteome</keyword>
<dbReference type="InterPro" id="IPR032466">
    <property type="entry name" value="Metal_Hydrolase"/>
</dbReference>
<keyword evidence="2" id="KW-0378">Hydrolase</keyword>
<dbReference type="RefSeq" id="WP_230735816.1">
    <property type="nucleotide sequence ID" value="NZ_JAJNDB010000003.1"/>
</dbReference>
<dbReference type="PANTHER" id="PTHR10819">
    <property type="entry name" value="PHOSPHOTRIESTERASE-RELATED"/>
    <property type="match status" value="1"/>
</dbReference>
<evidence type="ECO:0000256" key="1">
    <source>
        <dbReference type="ARBA" id="ARBA00022723"/>
    </source>
</evidence>
<dbReference type="PROSITE" id="PS01322">
    <property type="entry name" value="PHOSPHOTRIESTERASE_1"/>
    <property type="match status" value="1"/>
</dbReference>
<accession>A0ABS8PAQ3</accession>
<dbReference type="InterPro" id="IPR017947">
    <property type="entry name" value="AryldialkylPase_Zn-BS"/>
</dbReference>
<gene>
    <name evidence="4" type="ORF">LQ327_17185</name>
</gene>
<dbReference type="PROSITE" id="PS51347">
    <property type="entry name" value="PHOSPHOTRIESTERASE_2"/>
    <property type="match status" value="1"/>
</dbReference>
<comment type="similarity">
    <text evidence="3">Belongs to the metallo-dependent hydrolases superfamily. Phosphotriesterase family.</text>
</comment>
<dbReference type="Proteomes" id="UP001199469">
    <property type="component" value="Unassembled WGS sequence"/>
</dbReference>
<keyword evidence="1" id="KW-0479">Metal-binding</keyword>
<dbReference type="Pfam" id="PF02126">
    <property type="entry name" value="PTE"/>
    <property type="match status" value="1"/>
</dbReference>
<protein>
    <submittedName>
        <fullName evidence="4">Phosphotriesterase-related protein</fullName>
    </submittedName>
</protein>
<comment type="caution">
    <text evidence="4">The sequence shown here is derived from an EMBL/GenBank/DDBJ whole genome shotgun (WGS) entry which is preliminary data.</text>
</comment>
<evidence type="ECO:0000256" key="3">
    <source>
        <dbReference type="PROSITE-ProRule" id="PRU00679"/>
    </source>
</evidence>
<evidence type="ECO:0000256" key="2">
    <source>
        <dbReference type="ARBA" id="ARBA00022801"/>
    </source>
</evidence>
<proteinExistence type="inferred from homology"/>
<sequence length="327" mass="35201">MPDVQTVRGPVPAERLGPTLTHEHLVVSSTEFARDYPDRAWPGGRDAALATVVARLREVHDRGIRTIVDCTALHHGRDTAFVVEANAAVPDLNVVVSTGIYTDDYLPFYIKHRPKRPGVVDVLTELFVTDLVEGIGHTGVRAQNIKVMTDTAGVTANNERILRAAAQAAMETGAPITTHTHAPARNGLAQQAIFAQEGLDLAGVVIGHSGDSTDLDYLRALMDAGSVIASDRFGLNGAGRATEEQRIATIARLCGEGYGDRIVLSHDCLMACDWLDSFDAYPATWVPTHVSDVVLPALREAGVDEKDLKQMMVTTPARLLARNSGAR</sequence>
<feature type="modified residue" description="N6-carboxylysine" evidence="3">
    <location>
        <position position="146"/>
    </location>
</feature>
<dbReference type="Gene3D" id="3.20.20.140">
    <property type="entry name" value="Metal-dependent hydrolases"/>
    <property type="match status" value="1"/>
</dbReference>
<organism evidence="4 5">
    <name type="scientific">Actinomycetospora endophytica</name>
    <dbReference type="NCBI Taxonomy" id="2291215"/>
    <lineage>
        <taxon>Bacteria</taxon>
        <taxon>Bacillati</taxon>
        <taxon>Actinomycetota</taxon>
        <taxon>Actinomycetes</taxon>
        <taxon>Pseudonocardiales</taxon>
        <taxon>Pseudonocardiaceae</taxon>
        <taxon>Actinomycetospora</taxon>
    </lineage>
</organism>
<dbReference type="InterPro" id="IPR001559">
    <property type="entry name" value="Phosphotriesterase"/>
</dbReference>
<evidence type="ECO:0000313" key="5">
    <source>
        <dbReference type="Proteomes" id="UP001199469"/>
    </source>
</evidence>
<dbReference type="EMBL" id="JAJNDB010000003">
    <property type="protein sequence ID" value="MCD2195103.1"/>
    <property type="molecule type" value="Genomic_DNA"/>
</dbReference>
<dbReference type="PANTHER" id="PTHR10819:SF3">
    <property type="entry name" value="PHOSPHOTRIESTERASE-RELATED PROTEIN"/>
    <property type="match status" value="1"/>
</dbReference>
<evidence type="ECO:0000313" key="4">
    <source>
        <dbReference type="EMBL" id="MCD2195103.1"/>
    </source>
</evidence>
<dbReference type="SUPFAM" id="SSF51556">
    <property type="entry name" value="Metallo-dependent hydrolases"/>
    <property type="match status" value="1"/>
</dbReference>
<name>A0ABS8PAQ3_9PSEU</name>